<sequence>MMANMVQTAYQDMMLHSPLPIIKEEPPMTPDTPDFPDMIAAGADYVGFDDLPTVTPAGQFFSHQLAYENDSVNGDLADEPMSGVLPNSPYPAALDQPANGIPTHLIPGLNLTHDDGKNNNTNANCHDVKRSSKNKKHSKRSGARPNKQAKKEMEKTKRGNNNANRNEKSDVILEHSAESRRLTKALQRRKHQKCMLAPGNEIFIDVNKANENIPKSIVGAIAFHPKKAPQADKPQVNDLQTKAIDRIMADGNHVDPIELYNNERLGKHNIIPSNGTHRRPSRAAKSRVEDQRRATHAQEIRQDNQRRNMIKYSLRGVSKKKNSDEFERRKVLEKARRDMGDIVLPQELIAGVEPPSPLHNRKVPRSLMRSFSKLDI</sequence>
<accession>A0A8H4IKW7</accession>
<organism evidence="2 3">
    <name type="scientific">Botryosphaeria dothidea</name>
    <dbReference type="NCBI Taxonomy" id="55169"/>
    <lineage>
        <taxon>Eukaryota</taxon>
        <taxon>Fungi</taxon>
        <taxon>Dikarya</taxon>
        <taxon>Ascomycota</taxon>
        <taxon>Pezizomycotina</taxon>
        <taxon>Dothideomycetes</taxon>
        <taxon>Dothideomycetes incertae sedis</taxon>
        <taxon>Botryosphaeriales</taxon>
        <taxon>Botryosphaeriaceae</taxon>
        <taxon>Botryosphaeria</taxon>
    </lineage>
</organism>
<feature type="region of interest" description="Disordered" evidence="1">
    <location>
        <begin position="268"/>
        <end position="307"/>
    </location>
</feature>
<keyword evidence="3" id="KW-1185">Reference proteome</keyword>
<feature type="compositionally biased region" description="Basic and acidic residues" evidence="1">
    <location>
        <begin position="286"/>
        <end position="306"/>
    </location>
</feature>
<feature type="region of interest" description="Disordered" evidence="1">
    <location>
        <begin position="77"/>
        <end position="175"/>
    </location>
</feature>
<feature type="compositionally biased region" description="Basic residues" evidence="1">
    <location>
        <begin position="276"/>
        <end position="285"/>
    </location>
</feature>
<reference evidence="2" key="1">
    <citation type="submission" date="2020-04" db="EMBL/GenBank/DDBJ databases">
        <title>Genome Assembly and Annotation of Botryosphaeria dothidea sdau 11-99, a Latent Pathogen of Apple Fruit Ring Rot in China.</title>
        <authorList>
            <person name="Yu C."/>
            <person name="Diao Y."/>
            <person name="Lu Q."/>
            <person name="Zhao J."/>
            <person name="Cui S."/>
            <person name="Peng C."/>
            <person name="He B."/>
            <person name="Liu H."/>
        </authorList>
    </citation>
    <scope>NUCLEOTIDE SEQUENCE [LARGE SCALE GENOMIC DNA]</scope>
    <source>
        <strain evidence="2">Sdau11-99</strain>
    </source>
</reference>
<gene>
    <name evidence="2" type="ORF">GTA08_BOTSDO09357</name>
</gene>
<name>A0A8H4IKW7_9PEZI</name>
<protein>
    <submittedName>
        <fullName evidence="2">Uncharacterized protein</fullName>
    </submittedName>
</protein>
<proteinExistence type="predicted"/>
<comment type="caution">
    <text evidence="2">The sequence shown here is derived from an EMBL/GenBank/DDBJ whole genome shotgun (WGS) entry which is preliminary data.</text>
</comment>
<dbReference type="EMBL" id="WWBZ02000062">
    <property type="protein sequence ID" value="KAF4303320.1"/>
    <property type="molecule type" value="Genomic_DNA"/>
</dbReference>
<feature type="compositionally biased region" description="Basic and acidic residues" evidence="1">
    <location>
        <begin position="165"/>
        <end position="175"/>
    </location>
</feature>
<dbReference type="Proteomes" id="UP000572817">
    <property type="component" value="Unassembled WGS sequence"/>
</dbReference>
<evidence type="ECO:0000256" key="1">
    <source>
        <dbReference type="SAM" id="MobiDB-lite"/>
    </source>
</evidence>
<feature type="compositionally biased region" description="Basic residues" evidence="1">
    <location>
        <begin position="131"/>
        <end position="142"/>
    </location>
</feature>
<evidence type="ECO:0000313" key="2">
    <source>
        <dbReference type="EMBL" id="KAF4303320.1"/>
    </source>
</evidence>
<evidence type="ECO:0000313" key="3">
    <source>
        <dbReference type="Proteomes" id="UP000572817"/>
    </source>
</evidence>
<dbReference type="AlphaFoldDB" id="A0A8H4IKW7"/>